<reference evidence="3 4" key="1">
    <citation type="submission" date="2024-09" db="EMBL/GenBank/DDBJ databases">
        <title>Chromosome-scale assembly of Riccia fluitans.</title>
        <authorList>
            <person name="Paukszto L."/>
            <person name="Sawicki J."/>
            <person name="Karawczyk K."/>
            <person name="Piernik-Szablinska J."/>
            <person name="Szczecinska M."/>
            <person name="Mazdziarz M."/>
        </authorList>
    </citation>
    <scope>NUCLEOTIDE SEQUENCE [LARGE SCALE GENOMIC DNA]</scope>
    <source>
        <strain evidence="3">Rf_01</strain>
        <tissue evidence="3">Aerial parts of the thallus</tissue>
    </source>
</reference>
<feature type="region of interest" description="Disordered" evidence="2">
    <location>
        <begin position="150"/>
        <end position="274"/>
    </location>
</feature>
<evidence type="ECO:0000256" key="1">
    <source>
        <dbReference type="SAM" id="Coils"/>
    </source>
</evidence>
<feature type="coiled-coil region" evidence="1">
    <location>
        <begin position="35"/>
        <end position="101"/>
    </location>
</feature>
<comment type="caution">
    <text evidence="3">The sequence shown here is derived from an EMBL/GenBank/DDBJ whole genome shotgun (WGS) entry which is preliminary data.</text>
</comment>
<feature type="compositionally biased region" description="Basic and acidic residues" evidence="2">
    <location>
        <begin position="217"/>
        <end position="248"/>
    </location>
</feature>
<evidence type="ECO:0000256" key="2">
    <source>
        <dbReference type="SAM" id="MobiDB-lite"/>
    </source>
</evidence>
<gene>
    <name evidence="3" type="ORF">R1flu_026770</name>
</gene>
<organism evidence="3 4">
    <name type="scientific">Riccia fluitans</name>
    <dbReference type="NCBI Taxonomy" id="41844"/>
    <lineage>
        <taxon>Eukaryota</taxon>
        <taxon>Viridiplantae</taxon>
        <taxon>Streptophyta</taxon>
        <taxon>Embryophyta</taxon>
        <taxon>Marchantiophyta</taxon>
        <taxon>Marchantiopsida</taxon>
        <taxon>Marchantiidae</taxon>
        <taxon>Marchantiales</taxon>
        <taxon>Ricciaceae</taxon>
        <taxon>Riccia</taxon>
    </lineage>
</organism>
<feature type="compositionally biased region" description="Polar residues" evidence="2">
    <location>
        <begin position="249"/>
        <end position="260"/>
    </location>
</feature>
<feature type="coiled-coil region" evidence="1">
    <location>
        <begin position="381"/>
        <end position="408"/>
    </location>
</feature>
<name>A0ABD1XGV8_9MARC</name>
<evidence type="ECO:0000313" key="3">
    <source>
        <dbReference type="EMBL" id="KAL2608197.1"/>
    </source>
</evidence>
<sequence length="410" mass="46671">MLAATKTQLSEECMHTRELQERLGKIESDGRDAVKKAVRKAQDQAERDLVAIKRQHSQIVQSLQNRISKLQKEHAKSIVAYHQLERRLSQQQQEFVHTLNQRDNEFRKSLDAKEIEVNAFLDEQNALLNELKKFWRPILNSSPAKIFIDKSQRSHLHSPTSSSSEELKREEGTRQVQTARSSQGSILKETALEAADRRSPSSEISVGSKTVVANVKSENREKTTKPEVSRESEQDKKKEQRDVMESRPKTTGSLNVSRLSTLGRKIKPDPKVKKNENDLISTYLHKQQTSYVSSNKQNPQFKSSMNTRSLDLLLENNGQYETPNNPQNRHDDGRLQAEAGPVSRQFPAFSDCDSEALPQYICVPPEEVGVRNSIYTTPRKRQTAENSTSALQEKLENLEALSETLLGQRM</sequence>
<protein>
    <submittedName>
        <fullName evidence="3">Uncharacterized protein</fullName>
    </submittedName>
</protein>
<dbReference type="EMBL" id="JBHFFA010000008">
    <property type="protein sequence ID" value="KAL2608197.1"/>
    <property type="molecule type" value="Genomic_DNA"/>
</dbReference>
<evidence type="ECO:0000313" key="4">
    <source>
        <dbReference type="Proteomes" id="UP001605036"/>
    </source>
</evidence>
<proteinExistence type="predicted"/>
<dbReference type="AlphaFoldDB" id="A0ABD1XGV8"/>
<dbReference type="Proteomes" id="UP001605036">
    <property type="component" value="Unassembled WGS sequence"/>
</dbReference>
<feature type="compositionally biased region" description="Basic and acidic residues" evidence="2">
    <location>
        <begin position="190"/>
        <end position="200"/>
    </location>
</feature>
<keyword evidence="1" id="KW-0175">Coiled coil</keyword>
<feature type="compositionally biased region" description="Polar residues" evidence="2">
    <location>
        <begin position="174"/>
        <end position="185"/>
    </location>
</feature>
<keyword evidence="4" id="KW-1185">Reference proteome</keyword>
<accession>A0ABD1XGV8</accession>